<feature type="compositionally biased region" description="Low complexity" evidence="1">
    <location>
        <begin position="23"/>
        <end position="37"/>
    </location>
</feature>
<keyword evidence="3" id="KW-1185">Reference proteome</keyword>
<evidence type="ECO:0000313" key="2">
    <source>
        <dbReference type="EMBL" id="KAH7566185.1"/>
    </source>
</evidence>
<feature type="compositionally biased region" description="Basic and acidic residues" evidence="1">
    <location>
        <begin position="8"/>
        <end position="20"/>
    </location>
</feature>
<feature type="region of interest" description="Disordered" evidence="1">
    <location>
        <begin position="1"/>
        <end position="78"/>
    </location>
</feature>
<dbReference type="Proteomes" id="UP000827721">
    <property type="component" value="Unassembled WGS sequence"/>
</dbReference>
<protein>
    <submittedName>
        <fullName evidence="2">Uncharacterized protein</fullName>
    </submittedName>
</protein>
<proteinExistence type="predicted"/>
<gene>
    <name evidence="2" type="ORF">JRO89_XS08G0112100</name>
</gene>
<comment type="caution">
    <text evidence="2">The sequence shown here is derived from an EMBL/GenBank/DDBJ whole genome shotgun (WGS) entry which is preliminary data.</text>
</comment>
<evidence type="ECO:0000313" key="3">
    <source>
        <dbReference type="Proteomes" id="UP000827721"/>
    </source>
</evidence>
<reference evidence="2 3" key="1">
    <citation type="submission" date="2021-02" db="EMBL/GenBank/DDBJ databases">
        <title>Plant Genome Project.</title>
        <authorList>
            <person name="Zhang R.-G."/>
        </authorList>
    </citation>
    <scope>NUCLEOTIDE SEQUENCE [LARGE SCALE GENOMIC DNA]</scope>
    <source>
        <tissue evidence="2">Leaves</tissue>
    </source>
</reference>
<name>A0ABQ8HPB5_9ROSI</name>
<sequence>MANPGDDNSEKPKSKEHVENVETTPPMSSPTSAPAPTVEGGILGSLRADRGSAAGDGDAVEVDTGYGEATPPGGDQDSGFENQLAREENGIFFSRDVVFHEEIFPFHTVVPSTSLLDPFPNLVLLAASSSDLPHHLDYSDSPAPVVSPAHVLVPSAPVLDLPAPALVKDSRSSQTAISSPVVDLRRSSRAVRPPSYLKDYHCNLLTGSAISSPVVAVTHLPSSPYCAF</sequence>
<evidence type="ECO:0000256" key="1">
    <source>
        <dbReference type="SAM" id="MobiDB-lite"/>
    </source>
</evidence>
<dbReference type="EMBL" id="JAFEMO010000008">
    <property type="protein sequence ID" value="KAH7566185.1"/>
    <property type="molecule type" value="Genomic_DNA"/>
</dbReference>
<organism evidence="2 3">
    <name type="scientific">Xanthoceras sorbifolium</name>
    <dbReference type="NCBI Taxonomy" id="99658"/>
    <lineage>
        <taxon>Eukaryota</taxon>
        <taxon>Viridiplantae</taxon>
        <taxon>Streptophyta</taxon>
        <taxon>Embryophyta</taxon>
        <taxon>Tracheophyta</taxon>
        <taxon>Spermatophyta</taxon>
        <taxon>Magnoliopsida</taxon>
        <taxon>eudicotyledons</taxon>
        <taxon>Gunneridae</taxon>
        <taxon>Pentapetalae</taxon>
        <taxon>rosids</taxon>
        <taxon>malvids</taxon>
        <taxon>Sapindales</taxon>
        <taxon>Sapindaceae</taxon>
        <taxon>Xanthoceroideae</taxon>
        <taxon>Xanthoceras</taxon>
    </lineage>
</organism>
<accession>A0ABQ8HPB5</accession>